<evidence type="ECO:0000313" key="7">
    <source>
        <dbReference type="EMBL" id="HIV28622.1"/>
    </source>
</evidence>
<dbReference type="SUPFAM" id="SSF51445">
    <property type="entry name" value="(Trans)glycosidases"/>
    <property type="match status" value="1"/>
</dbReference>
<feature type="domain" description="Glycoside hydrolase family 2 catalytic" evidence="5">
    <location>
        <begin position="317"/>
        <end position="460"/>
    </location>
</feature>
<evidence type="ECO:0000256" key="1">
    <source>
        <dbReference type="ARBA" id="ARBA00007401"/>
    </source>
</evidence>
<dbReference type="EMBL" id="DVOT01000213">
    <property type="protein sequence ID" value="HIV28622.1"/>
    <property type="molecule type" value="Genomic_DNA"/>
</dbReference>
<dbReference type="AlphaFoldDB" id="A0A9D1P9P8"/>
<dbReference type="GO" id="GO:0005975">
    <property type="term" value="P:carbohydrate metabolic process"/>
    <property type="evidence" value="ECO:0007669"/>
    <property type="project" value="InterPro"/>
</dbReference>
<evidence type="ECO:0000313" key="8">
    <source>
        <dbReference type="Proteomes" id="UP000886884"/>
    </source>
</evidence>
<dbReference type="InterPro" id="IPR013783">
    <property type="entry name" value="Ig-like_fold"/>
</dbReference>
<dbReference type="SUPFAM" id="SSF49785">
    <property type="entry name" value="Galactose-binding domain-like"/>
    <property type="match status" value="1"/>
</dbReference>
<dbReference type="InterPro" id="IPR006104">
    <property type="entry name" value="Glyco_hydro_2_N"/>
</dbReference>
<reference evidence="7" key="2">
    <citation type="journal article" date="2021" name="PeerJ">
        <title>Extensive microbial diversity within the chicken gut microbiome revealed by metagenomics and culture.</title>
        <authorList>
            <person name="Gilroy R."/>
            <person name="Ravi A."/>
            <person name="Getino M."/>
            <person name="Pursley I."/>
            <person name="Horton D.L."/>
            <person name="Alikhan N.F."/>
            <person name="Baker D."/>
            <person name="Gharbi K."/>
            <person name="Hall N."/>
            <person name="Watson M."/>
            <person name="Adriaenssens E.M."/>
            <person name="Foster-Nyarko E."/>
            <person name="Jarju S."/>
            <person name="Secka A."/>
            <person name="Antonio M."/>
            <person name="Oren A."/>
            <person name="Chaudhuri R.R."/>
            <person name="La Ragione R."/>
            <person name="Hildebrand F."/>
            <person name="Pallen M.J."/>
        </authorList>
    </citation>
    <scope>NUCLEOTIDE SEQUENCE</scope>
    <source>
        <strain evidence="7">CHK183-6373</strain>
    </source>
</reference>
<feature type="domain" description="Glycoside hydrolase family 2 immunoglobulin-like beta-sandwich" evidence="4">
    <location>
        <begin position="188"/>
        <end position="278"/>
    </location>
</feature>
<organism evidence="7 8">
    <name type="scientific">Candidatus Ornithocaccomicrobium faecavium</name>
    <dbReference type="NCBI Taxonomy" id="2840890"/>
    <lineage>
        <taxon>Bacteria</taxon>
        <taxon>Bacillati</taxon>
        <taxon>Bacillota</taxon>
        <taxon>Clostridia</taxon>
        <taxon>Candidatus Ornithocaccomicrobium</taxon>
    </lineage>
</organism>
<dbReference type="PANTHER" id="PTHR42732">
    <property type="entry name" value="BETA-GALACTOSIDASE"/>
    <property type="match status" value="1"/>
</dbReference>
<dbReference type="SUPFAM" id="SSF49303">
    <property type="entry name" value="beta-Galactosidase/glucuronidase domain"/>
    <property type="match status" value="1"/>
</dbReference>
<dbReference type="Pfam" id="PF00703">
    <property type="entry name" value="Glyco_hydro_2"/>
    <property type="match status" value="1"/>
</dbReference>
<dbReference type="Gene3D" id="2.60.40.10">
    <property type="entry name" value="Immunoglobulins"/>
    <property type="match status" value="1"/>
</dbReference>
<dbReference type="Gene3D" id="2.60.120.260">
    <property type="entry name" value="Galactose-binding domain-like"/>
    <property type="match status" value="1"/>
</dbReference>
<feature type="domain" description="Glycosyl hydrolases family 2 sugar binding" evidence="6">
    <location>
        <begin position="75"/>
        <end position="149"/>
    </location>
</feature>
<sequence length="555" mass="62492">MTPMQTIPRPEYPRPQMVRENWRNLNGEWQFCLDQGQSGRERGLHEAASLPGSILVPFCPESKLSGIGHTDFISCVWYKRNLTLPADWTKPGRKTLLHIGACDYATQVWVNGQSVGTHTGGYISFSFDITAALKPGENQITICATDTLRTQEQPSGKQSPAFHSFGCFYTRTTGIWQTVWLENVPEAYIARLKYTPDIESGTLFIEAVCENAHGLALRAQARFQGEAMGEAQATVSGRTARMALKLQSTHLWSTETPALYDLTLTLGEDAVESYFGMRSIAFAGGKLLLNGKPVFQRLVLDQGFYPDGIYTAPSDAALEGDIRLSMDMGFNGARLHEKIFEERFLYHCDRLGYLVWGEQANWGLDIARPEAWRNFLPEWLEELERDCNHPALVGWCPLNETQKDQDSEFVRFLVNLTRAFDPTRPVLDSSGWTHVDGLCELTDCHNYEQDPEKFAAQLDANGYPMFVSEFGGIRWSDDASGWGYGQGPKSEAEFLARYEGLVKALLSRPGVYAFCYTQLTDVEQEQNGLYTYERKPKFDPAIIRKINTARAAIEE</sequence>
<evidence type="ECO:0000256" key="3">
    <source>
        <dbReference type="ARBA" id="ARBA00023295"/>
    </source>
</evidence>
<comment type="caution">
    <text evidence="7">The sequence shown here is derived from an EMBL/GenBank/DDBJ whole genome shotgun (WGS) entry which is preliminary data.</text>
</comment>
<proteinExistence type="inferred from homology"/>
<reference evidence="7" key="1">
    <citation type="submission" date="2020-10" db="EMBL/GenBank/DDBJ databases">
        <authorList>
            <person name="Gilroy R."/>
        </authorList>
    </citation>
    <scope>NUCLEOTIDE SEQUENCE</scope>
    <source>
        <strain evidence="7">CHK183-6373</strain>
    </source>
</reference>
<dbReference type="PANTHER" id="PTHR42732:SF3">
    <property type="entry name" value="HYDROLASE"/>
    <property type="match status" value="1"/>
</dbReference>
<dbReference type="InterPro" id="IPR017853">
    <property type="entry name" value="GH"/>
</dbReference>
<dbReference type="Gene3D" id="3.20.20.80">
    <property type="entry name" value="Glycosidases"/>
    <property type="match status" value="1"/>
</dbReference>
<evidence type="ECO:0000259" key="5">
    <source>
        <dbReference type="Pfam" id="PF02836"/>
    </source>
</evidence>
<dbReference type="InterPro" id="IPR051913">
    <property type="entry name" value="GH2_Domain-Containing"/>
</dbReference>
<protein>
    <submittedName>
        <fullName evidence="7">Beta-galactosidase</fullName>
    </submittedName>
</protein>
<dbReference type="InterPro" id="IPR008979">
    <property type="entry name" value="Galactose-bd-like_sf"/>
</dbReference>
<dbReference type="Pfam" id="PF02836">
    <property type="entry name" value="Glyco_hydro_2_C"/>
    <property type="match status" value="1"/>
</dbReference>
<evidence type="ECO:0000259" key="6">
    <source>
        <dbReference type="Pfam" id="PF02837"/>
    </source>
</evidence>
<dbReference type="InterPro" id="IPR036156">
    <property type="entry name" value="Beta-gal/glucu_dom_sf"/>
</dbReference>
<dbReference type="GO" id="GO:0004553">
    <property type="term" value="F:hydrolase activity, hydrolyzing O-glycosyl compounds"/>
    <property type="evidence" value="ECO:0007669"/>
    <property type="project" value="InterPro"/>
</dbReference>
<name>A0A9D1P9P8_9FIRM</name>
<dbReference type="Pfam" id="PF02837">
    <property type="entry name" value="Glyco_hydro_2_N"/>
    <property type="match status" value="1"/>
</dbReference>
<dbReference type="InterPro" id="IPR006103">
    <property type="entry name" value="Glyco_hydro_2_cat"/>
</dbReference>
<comment type="similarity">
    <text evidence="1">Belongs to the glycosyl hydrolase 2 family.</text>
</comment>
<keyword evidence="3" id="KW-0326">Glycosidase</keyword>
<accession>A0A9D1P9P8</accession>
<evidence type="ECO:0000256" key="2">
    <source>
        <dbReference type="ARBA" id="ARBA00022801"/>
    </source>
</evidence>
<keyword evidence="2" id="KW-0378">Hydrolase</keyword>
<evidence type="ECO:0000259" key="4">
    <source>
        <dbReference type="Pfam" id="PF00703"/>
    </source>
</evidence>
<dbReference type="Proteomes" id="UP000886884">
    <property type="component" value="Unassembled WGS sequence"/>
</dbReference>
<dbReference type="InterPro" id="IPR006102">
    <property type="entry name" value="Ig-like_GH2"/>
</dbReference>
<gene>
    <name evidence="7" type="ORF">IAA64_11660</name>
</gene>